<dbReference type="EMBL" id="FOUE01000002">
    <property type="protein sequence ID" value="SFM13325.1"/>
    <property type="molecule type" value="Genomic_DNA"/>
</dbReference>
<feature type="domain" description="Knr4/Smi1-like" evidence="1">
    <location>
        <begin position="37"/>
        <end position="217"/>
    </location>
</feature>
<name>A0A1I4ND58_9GAMM</name>
<dbReference type="RefSeq" id="WP_092021120.1">
    <property type="nucleotide sequence ID" value="NZ_FOUE01000002.1"/>
</dbReference>
<proteinExistence type="predicted"/>
<dbReference type="Pfam" id="PF09346">
    <property type="entry name" value="SMI1_KNR4"/>
    <property type="match status" value="1"/>
</dbReference>
<dbReference type="OrthoDB" id="1190024at2"/>
<sequence>MEDACTKIKEKLAELRALDGDQDLFGAAFHGYKLNEVCSENEIKAFEERFGCVLPAGYKEFLTRVGNGGAGPGYGVFPLGLMDRNFGFAEWDNDFVSPDKRFKFSGPYNDTSILYRGAPEQAAFSNPEEYEAEYEKWLEENSEDLELEYWIKHSMDGAIPICHHGCSNRSWLVVSEGAEYGTIWADDTADSGGVYPETLDGQPRIGFFEWYLDWLIKSIAEVREGGA</sequence>
<evidence type="ECO:0000313" key="2">
    <source>
        <dbReference type="EMBL" id="SFM13325.1"/>
    </source>
</evidence>
<keyword evidence="3" id="KW-1185">Reference proteome</keyword>
<dbReference type="InterPro" id="IPR037883">
    <property type="entry name" value="Knr4/Smi1-like_sf"/>
</dbReference>
<evidence type="ECO:0000259" key="1">
    <source>
        <dbReference type="SMART" id="SM00860"/>
    </source>
</evidence>
<dbReference type="InterPro" id="IPR018958">
    <property type="entry name" value="Knr4/Smi1-like_dom"/>
</dbReference>
<accession>A0A1I4ND58</accession>
<dbReference type="AlphaFoldDB" id="A0A1I4ND58"/>
<dbReference type="Proteomes" id="UP000198519">
    <property type="component" value="Unassembled WGS sequence"/>
</dbReference>
<evidence type="ECO:0000313" key="3">
    <source>
        <dbReference type="Proteomes" id="UP000198519"/>
    </source>
</evidence>
<dbReference type="STRING" id="488535.SAMN04487963_1302"/>
<reference evidence="3" key="1">
    <citation type="submission" date="2016-10" db="EMBL/GenBank/DDBJ databases">
        <authorList>
            <person name="Varghese N."/>
            <person name="Submissions S."/>
        </authorList>
    </citation>
    <scope>NUCLEOTIDE SEQUENCE [LARGE SCALE GENOMIC DNA]</scope>
    <source>
        <strain evidence="3">CGMCC 1.7061</strain>
    </source>
</reference>
<organism evidence="2 3">
    <name type="scientific">Marinobacter zhejiangensis</name>
    <dbReference type="NCBI Taxonomy" id="488535"/>
    <lineage>
        <taxon>Bacteria</taxon>
        <taxon>Pseudomonadati</taxon>
        <taxon>Pseudomonadota</taxon>
        <taxon>Gammaproteobacteria</taxon>
        <taxon>Pseudomonadales</taxon>
        <taxon>Marinobacteraceae</taxon>
        <taxon>Marinobacter</taxon>
    </lineage>
</organism>
<dbReference type="SUPFAM" id="SSF160631">
    <property type="entry name" value="SMI1/KNR4-like"/>
    <property type="match status" value="1"/>
</dbReference>
<protein>
    <submittedName>
        <fullName evidence="2">SMI1 / KNR4 family (SUKH-1)</fullName>
    </submittedName>
</protein>
<dbReference type="Gene3D" id="3.40.1580.10">
    <property type="entry name" value="SMI1/KNR4-like"/>
    <property type="match status" value="1"/>
</dbReference>
<dbReference type="SMART" id="SM00860">
    <property type="entry name" value="SMI1_KNR4"/>
    <property type="match status" value="1"/>
</dbReference>
<gene>
    <name evidence="2" type="ORF">SAMN04487963_1302</name>
</gene>